<organism evidence="1 2">
    <name type="scientific">Ceratina calcarata</name>
    <dbReference type="NCBI Taxonomy" id="156304"/>
    <lineage>
        <taxon>Eukaryota</taxon>
        <taxon>Metazoa</taxon>
        <taxon>Ecdysozoa</taxon>
        <taxon>Arthropoda</taxon>
        <taxon>Hexapoda</taxon>
        <taxon>Insecta</taxon>
        <taxon>Pterygota</taxon>
        <taxon>Neoptera</taxon>
        <taxon>Endopterygota</taxon>
        <taxon>Hymenoptera</taxon>
        <taxon>Apocrita</taxon>
        <taxon>Aculeata</taxon>
        <taxon>Apoidea</taxon>
        <taxon>Anthophila</taxon>
        <taxon>Apidae</taxon>
        <taxon>Ceratina</taxon>
        <taxon>Zadontomerus</taxon>
    </lineage>
</organism>
<dbReference type="AlphaFoldDB" id="A0AAJ7S973"/>
<reference evidence="2" key="1">
    <citation type="submission" date="2025-08" db="UniProtKB">
        <authorList>
            <consortium name="RefSeq"/>
        </authorList>
    </citation>
    <scope>IDENTIFICATION</scope>
    <source>
        <tissue evidence="2">Whole body</tissue>
    </source>
</reference>
<accession>A0AAJ7S973</accession>
<evidence type="ECO:0000313" key="1">
    <source>
        <dbReference type="Proteomes" id="UP000694925"/>
    </source>
</evidence>
<dbReference type="GeneID" id="108630264"/>
<dbReference type="Proteomes" id="UP000694925">
    <property type="component" value="Unplaced"/>
</dbReference>
<name>A0AAJ7S973_9HYME</name>
<dbReference type="KEGG" id="ccal:108630264"/>
<keyword evidence="1" id="KW-1185">Reference proteome</keyword>
<protein>
    <submittedName>
        <fullName evidence="2">Uncharacterized protein LOC108630264</fullName>
    </submittedName>
</protein>
<proteinExistence type="predicted"/>
<evidence type="ECO:0000313" key="2">
    <source>
        <dbReference type="RefSeq" id="XP_026673815.1"/>
    </source>
</evidence>
<sequence>MSQHLSGKRKREDEEEDTIIFKDVELLQDLGESLDVESEETYTCTSAAPKKKTIVQRVREVKDGLNILAGAVEKLIAGQEKIVAGQEKIIADQAKIVAGQEKIVADQE</sequence>
<dbReference type="RefSeq" id="XP_026673815.1">
    <property type="nucleotide sequence ID" value="XM_026818014.1"/>
</dbReference>
<gene>
    <name evidence="2" type="primary">LOC108630264</name>
</gene>